<comment type="caution">
    <text evidence="1">The sequence shown here is derived from an EMBL/GenBank/DDBJ whole genome shotgun (WGS) entry which is preliminary data.</text>
</comment>
<name>A0ABS4ZCL2_9ACTN</name>
<gene>
    <name evidence="1" type="ORF">JOF54_003717</name>
</gene>
<sequence>MDPPYPSGPIRLQPLTRARVASLGEVGRAWQAGLPAAVDALAQQWSLTPGRPVPGGSSSYVVRARTADGADAVLKLALPDPALAAQAATLRRADGHGYARLLAHDPARHALLLEALGPSLAQSALPPAEQLRLLADTLAEAWLPPAGHPDPPLDKAGGLHDLVARLWVEQGAPADERVLTTALDHARRLAVVDPAELVVVHGDPHPGNLLRVPRPRAGAASGWCFVDPDGFVADRAYDLGVALRDWSAHLEGPGARRRLEGWCTLLAERSGVDADRIWAWGFLERVSTGLYVRSFGAERAAAPFLRTAALLL</sequence>
<evidence type="ECO:0000313" key="1">
    <source>
        <dbReference type="EMBL" id="MBP2418795.1"/>
    </source>
</evidence>
<dbReference type="Proteomes" id="UP000758168">
    <property type="component" value="Unassembled WGS sequence"/>
</dbReference>
<dbReference type="InterPro" id="IPR006748">
    <property type="entry name" value="NH2Glyco/OHUrea_AB-resist_kin"/>
</dbReference>
<dbReference type="Gene3D" id="3.90.1200.10">
    <property type="match status" value="1"/>
</dbReference>
<dbReference type="InterPro" id="IPR011009">
    <property type="entry name" value="Kinase-like_dom_sf"/>
</dbReference>
<evidence type="ECO:0000313" key="2">
    <source>
        <dbReference type="Proteomes" id="UP000758168"/>
    </source>
</evidence>
<dbReference type="EMBL" id="JAGIOB010000001">
    <property type="protein sequence ID" value="MBP2418795.1"/>
    <property type="molecule type" value="Genomic_DNA"/>
</dbReference>
<dbReference type="SUPFAM" id="SSF56112">
    <property type="entry name" value="Protein kinase-like (PK-like)"/>
    <property type="match status" value="1"/>
</dbReference>
<organism evidence="1 2">
    <name type="scientific">Microlunatus capsulatus</name>
    <dbReference type="NCBI Taxonomy" id="99117"/>
    <lineage>
        <taxon>Bacteria</taxon>
        <taxon>Bacillati</taxon>
        <taxon>Actinomycetota</taxon>
        <taxon>Actinomycetes</taxon>
        <taxon>Propionibacteriales</taxon>
        <taxon>Propionibacteriaceae</taxon>
        <taxon>Microlunatus</taxon>
    </lineage>
</organism>
<reference evidence="1 2" key="1">
    <citation type="submission" date="2021-03" db="EMBL/GenBank/DDBJ databases">
        <title>Sequencing the genomes of 1000 actinobacteria strains.</title>
        <authorList>
            <person name="Klenk H.-P."/>
        </authorList>
    </citation>
    <scope>NUCLEOTIDE SEQUENCE [LARGE SCALE GENOMIC DNA]</scope>
    <source>
        <strain evidence="1 2">DSM 12936</strain>
    </source>
</reference>
<dbReference type="Pfam" id="PF04655">
    <property type="entry name" value="APH_6_hur"/>
    <property type="match status" value="1"/>
</dbReference>
<protein>
    <submittedName>
        <fullName evidence="1">Streptomycin 6-kinase</fullName>
    </submittedName>
</protein>
<dbReference type="RefSeq" id="WP_307804371.1">
    <property type="nucleotide sequence ID" value="NZ_JAGIOB010000001.1"/>
</dbReference>
<keyword evidence="2" id="KW-1185">Reference proteome</keyword>
<accession>A0ABS4ZCL2</accession>
<proteinExistence type="predicted"/>